<reference evidence="2 3" key="1">
    <citation type="journal article" date="2019" name="Emerg. Microbes Infect.">
        <title>Comprehensive subspecies identification of 175 nontuberculous mycobacteria species based on 7547 genomic profiles.</title>
        <authorList>
            <person name="Matsumoto Y."/>
            <person name="Kinjo T."/>
            <person name="Motooka D."/>
            <person name="Nabeya D."/>
            <person name="Jung N."/>
            <person name="Uechi K."/>
            <person name="Horii T."/>
            <person name="Iida T."/>
            <person name="Fujita J."/>
            <person name="Nakamura S."/>
        </authorList>
    </citation>
    <scope>NUCLEOTIDE SEQUENCE [LARGE SCALE GENOMIC DNA]</scope>
    <source>
        <strain evidence="2 3">JCM 12143</strain>
    </source>
</reference>
<dbReference type="AlphaFoldDB" id="A0AAD1HTE4"/>
<proteinExistence type="predicted"/>
<dbReference type="Proteomes" id="UP000467636">
    <property type="component" value="Chromosome"/>
</dbReference>
<sequence length="91" mass="9787">MKKFSRLRRNAGIARSSRNPPTAVINAMINTPEPWATKRNTWSGMRLPAERVAAGITGCPDEPEGLADPDDVVGNGSATLDTSPRVRHGGY</sequence>
<evidence type="ECO:0000256" key="1">
    <source>
        <dbReference type="SAM" id="MobiDB-lite"/>
    </source>
</evidence>
<feature type="region of interest" description="Disordered" evidence="1">
    <location>
        <begin position="1"/>
        <end position="20"/>
    </location>
</feature>
<feature type="compositionally biased region" description="Acidic residues" evidence="1">
    <location>
        <begin position="61"/>
        <end position="71"/>
    </location>
</feature>
<evidence type="ECO:0000313" key="2">
    <source>
        <dbReference type="EMBL" id="BBX21137.1"/>
    </source>
</evidence>
<name>A0AAD1HTE4_9MYCO</name>
<organism evidence="2 3">
    <name type="scientific">Mycolicibacter terrae</name>
    <dbReference type="NCBI Taxonomy" id="1788"/>
    <lineage>
        <taxon>Bacteria</taxon>
        <taxon>Bacillati</taxon>
        <taxon>Actinomycetota</taxon>
        <taxon>Actinomycetes</taxon>
        <taxon>Mycobacteriales</taxon>
        <taxon>Mycobacteriaceae</taxon>
        <taxon>Mycolicibacter</taxon>
    </lineage>
</organism>
<accession>A0AAD1HTE4</accession>
<gene>
    <name evidence="2" type="ORF">MTER_05480</name>
</gene>
<dbReference type="EMBL" id="AP022564">
    <property type="protein sequence ID" value="BBX21137.1"/>
    <property type="molecule type" value="Genomic_DNA"/>
</dbReference>
<evidence type="ECO:0000313" key="3">
    <source>
        <dbReference type="Proteomes" id="UP000467636"/>
    </source>
</evidence>
<keyword evidence="3" id="KW-1185">Reference proteome</keyword>
<protein>
    <submittedName>
        <fullName evidence="2">Uncharacterized protein</fullName>
    </submittedName>
</protein>
<feature type="region of interest" description="Disordered" evidence="1">
    <location>
        <begin position="55"/>
        <end position="91"/>
    </location>
</feature>